<dbReference type="EMBL" id="VEPZ02001757">
    <property type="protein sequence ID" value="KAE8657599.1"/>
    <property type="molecule type" value="Genomic_DNA"/>
</dbReference>
<evidence type="ECO:0000313" key="5">
    <source>
        <dbReference type="Proteomes" id="UP000436088"/>
    </source>
</evidence>
<dbReference type="SUPFAM" id="SSF48557">
    <property type="entry name" value="L-aspartase-like"/>
    <property type="match status" value="1"/>
</dbReference>
<dbReference type="GO" id="GO:0006188">
    <property type="term" value="P:IMP biosynthetic process"/>
    <property type="evidence" value="ECO:0007669"/>
    <property type="project" value="InterPro"/>
</dbReference>
<dbReference type="InterPro" id="IPR008948">
    <property type="entry name" value="L-Aspartase-like"/>
</dbReference>
<evidence type="ECO:0000313" key="4">
    <source>
        <dbReference type="EMBL" id="KAE8657599.1"/>
    </source>
</evidence>
<keyword evidence="4" id="KW-0456">Lyase</keyword>
<dbReference type="Gene3D" id="1.20.200.10">
    <property type="entry name" value="Fumarase/aspartase (Central domain)"/>
    <property type="match status" value="2"/>
</dbReference>
<evidence type="ECO:0000256" key="2">
    <source>
        <dbReference type="ARBA" id="ARBA00004734"/>
    </source>
</evidence>
<reference evidence="4" key="1">
    <citation type="submission" date="2019-09" db="EMBL/GenBank/DDBJ databases">
        <title>Draft genome information of white flower Hibiscus syriacus.</title>
        <authorList>
            <person name="Kim Y.-M."/>
        </authorList>
    </citation>
    <scope>NUCLEOTIDE SEQUENCE [LARGE SCALE GENOMIC DNA]</scope>
    <source>
        <strain evidence="4">YM2019G1</strain>
    </source>
</reference>
<dbReference type="InterPro" id="IPR047136">
    <property type="entry name" value="PurB_bact"/>
</dbReference>
<dbReference type="Pfam" id="PF08328">
    <property type="entry name" value="ASL_C"/>
    <property type="match status" value="1"/>
</dbReference>
<gene>
    <name evidence="4" type="ORF">F3Y22_tig00116989pilonHSYRG00661</name>
</gene>
<dbReference type="Proteomes" id="UP000436088">
    <property type="component" value="Unassembled WGS sequence"/>
</dbReference>
<evidence type="ECO:0000256" key="1">
    <source>
        <dbReference type="ARBA" id="ARBA00004706"/>
    </source>
</evidence>
<accession>A0A6A2XGL7</accession>
<sequence>MAIFVVRLSREMQEISRVEMMGKFAGAVGNYNAHLVAYPTINWPQIAEEFVTSLGLTFNPYATQRDLTDSTILRNMGGGLGHSLLAYKNALQGIGKLQVNKARLKEDLNQAWEVLAEPIQTVIRRYNVPKPCEGANQGKGGY</sequence>
<comment type="pathway">
    <text evidence="2">Purine metabolism; AMP biosynthesis via de novo pathway; AMP from IMP: step 2/2.</text>
</comment>
<name>A0A6A2XGL7_HIBSY</name>
<dbReference type="Gene3D" id="1.10.40.30">
    <property type="entry name" value="Fumarase/aspartase (C-terminal domain)"/>
    <property type="match status" value="1"/>
</dbReference>
<dbReference type="AlphaFoldDB" id="A0A6A2XGL7"/>
<dbReference type="InterPro" id="IPR013539">
    <property type="entry name" value="PurB_C"/>
</dbReference>
<keyword evidence="5" id="KW-1185">Reference proteome</keyword>
<evidence type="ECO:0000259" key="3">
    <source>
        <dbReference type="Pfam" id="PF08328"/>
    </source>
</evidence>
<comment type="pathway">
    <text evidence="1">Purine metabolism; IMP biosynthesis via de novo pathway; 5-amino-1-(5-phospho-D-ribosyl)imidazole-4-carboxamide from 5-amino-1-(5-phospho-D-ribosyl)imidazole-4-carboxylate: step 2/2.</text>
</comment>
<dbReference type="PANTHER" id="PTHR43411:SF1">
    <property type="entry name" value="ADENYLOSUCCINATE LYASE"/>
    <property type="match status" value="1"/>
</dbReference>
<protein>
    <submittedName>
        <fullName evidence="4">Adenylosuccinate lyase</fullName>
    </submittedName>
</protein>
<comment type="caution">
    <text evidence="4">The sequence shown here is derived from an EMBL/GenBank/DDBJ whole genome shotgun (WGS) entry which is preliminary data.</text>
</comment>
<dbReference type="PANTHER" id="PTHR43411">
    <property type="entry name" value="ADENYLOSUCCINATE LYASE"/>
    <property type="match status" value="1"/>
</dbReference>
<feature type="domain" description="Adenylosuccinate lyase PurB C-terminal" evidence="3">
    <location>
        <begin position="63"/>
        <end position="133"/>
    </location>
</feature>
<dbReference type="GO" id="GO:0004018">
    <property type="term" value="F:N6-(1,2-dicarboxyethyl)AMP AMP-lyase (fumarate-forming) activity"/>
    <property type="evidence" value="ECO:0007669"/>
    <property type="project" value="InterPro"/>
</dbReference>
<organism evidence="4 5">
    <name type="scientific">Hibiscus syriacus</name>
    <name type="common">Rose of Sharon</name>
    <dbReference type="NCBI Taxonomy" id="106335"/>
    <lineage>
        <taxon>Eukaryota</taxon>
        <taxon>Viridiplantae</taxon>
        <taxon>Streptophyta</taxon>
        <taxon>Embryophyta</taxon>
        <taxon>Tracheophyta</taxon>
        <taxon>Spermatophyta</taxon>
        <taxon>Magnoliopsida</taxon>
        <taxon>eudicotyledons</taxon>
        <taxon>Gunneridae</taxon>
        <taxon>Pentapetalae</taxon>
        <taxon>rosids</taxon>
        <taxon>malvids</taxon>
        <taxon>Malvales</taxon>
        <taxon>Malvaceae</taxon>
        <taxon>Malvoideae</taxon>
        <taxon>Hibiscus</taxon>
    </lineage>
</organism>
<proteinExistence type="predicted"/>